<dbReference type="InterPro" id="IPR040442">
    <property type="entry name" value="Pyrv_kinase-like_dom_sf"/>
</dbReference>
<feature type="binding site" evidence="7">
    <location>
        <begin position="100"/>
        <end position="102"/>
    </location>
    <ligand>
        <name>substrate</name>
    </ligand>
</feature>
<comment type="catalytic activity">
    <reaction evidence="3">
        <text>D-threo-isocitrate = glyoxylate + succinate</text>
        <dbReference type="Rhea" id="RHEA:13245"/>
        <dbReference type="ChEBI" id="CHEBI:15562"/>
        <dbReference type="ChEBI" id="CHEBI:30031"/>
        <dbReference type="ChEBI" id="CHEBI:36655"/>
        <dbReference type="EC" id="4.1.3.1"/>
    </reaction>
</comment>
<dbReference type="SUPFAM" id="SSF51621">
    <property type="entry name" value="Phosphoenolpyruvate/pyruvate domain"/>
    <property type="match status" value="1"/>
</dbReference>
<dbReference type="Pfam" id="PF00463">
    <property type="entry name" value="ICL"/>
    <property type="match status" value="3"/>
</dbReference>
<dbReference type="STRING" id="314225.ELI_05300"/>
<evidence type="ECO:0000256" key="3">
    <source>
        <dbReference type="ARBA" id="ARBA00023531"/>
    </source>
</evidence>
<dbReference type="CDD" id="cd00377">
    <property type="entry name" value="ICL_PEPM"/>
    <property type="match status" value="1"/>
</dbReference>
<comment type="cofactor">
    <cofactor evidence="8">
        <name>Mg(2+)</name>
        <dbReference type="ChEBI" id="CHEBI:18420"/>
    </cofactor>
    <text evidence="8">Can also use Mn(2+) ion.</text>
</comment>
<accession>Q2NAY9</accession>
<feature type="binding site" evidence="7">
    <location>
        <position position="450"/>
    </location>
    <ligand>
        <name>substrate</name>
    </ligand>
</feature>
<keyword evidence="8" id="KW-0479">Metal-binding</keyword>
<dbReference type="InterPro" id="IPR015813">
    <property type="entry name" value="Pyrv/PenolPyrv_kinase-like_dom"/>
</dbReference>
<feature type="binding site" evidence="7">
    <location>
        <begin position="222"/>
        <end position="223"/>
    </location>
    <ligand>
        <name>substrate</name>
    </ligand>
</feature>
<dbReference type="InterPro" id="IPR006254">
    <property type="entry name" value="Isocitrate_lyase"/>
</dbReference>
<dbReference type="eggNOG" id="COG2224">
    <property type="taxonomic scope" value="Bacteria"/>
</dbReference>
<feature type="binding site" evidence="8">
    <location>
        <position position="183"/>
    </location>
    <ligand>
        <name>Mg(2+)</name>
        <dbReference type="ChEBI" id="CHEBI:18420"/>
    </ligand>
</feature>
<dbReference type="HOGENOM" id="CLU_038243_0_0_5"/>
<feature type="active site" description="Proton acceptor" evidence="6">
    <location>
        <position position="221"/>
    </location>
</feature>
<dbReference type="Gene3D" id="3.20.20.60">
    <property type="entry name" value="Phosphoenolpyruvate-binding domains"/>
    <property type="match status" value="1"/>
</dbReference>
<keyword evidence="8" id="KW-0460">Magnesium</keyword>
<dbReference type="NCBIfam" id="NF005074">
    <property type="entry name" value="PRK06498.1"/>
    <property type="match status" value="1"/>
</dbReference>
<dbReference type="EMBL" id="CP000157">
    <property type="protein sequence ID" value="ABC63152.1"/>
    <property type="molecule type" value="Genomic_DNA"/>
</dbReference>
<dbReference type="PIRSF" id="PIRSF001362">
    <property type="entry name" value="Isocit_lyase"/>
    <property type="match status" value="1"/>
</dbReference>
<keyword evidence="2 9" id="KW-0456">Lyase</keyword>
<evidence type="ECO:0000256" key="1">
    <source>
        <dbReference type="ARBA" id="ARBA00017446"/>
    </source>
</evidence>
<organism evidence="9 10">
    <name type="scientific">Erythrobacter litoralis (strain HTCC2594)</name>
    <dbReference type="NCBI Taxonomy" id="314225"/>
    <lineage>
        <taxon>Bacteria</taxon>
        <taxon>Pseudomonadati</taxon>
        <taxon>Pseudomonadota</taxon>
        <taxon>Alphaproteobacteria</taxon>
        <taxon>Sphingomonadales</taxon>
        <taxon>Erythrobacteraceae</taxon>
        <taxon>Erythrobacter/Porphyrobacter group</taxon>
        <taxon>Erythrobacter</taxon>
    </lineage>
</organism>
<sequence length="532" mass="59529">MTYQQTIAKMNETIASNGAPWDAIDAEAAARMQIQNRFPTGLDIARYTAKIMRDDMKAYDNDPANYTQSLGCWHGFIAQQKMISIKKHFGSTKRRYLYLSGWMVAALRSEFGPLPDQSMHEKTSVPALIEELYTFLKQADARELGGLFRELDAAKEASDAVNIHRLQRKIEEHQTHVVPIIADIDAGFGNAEATYLLAKKMIEAGACALQIENQVSDEKQCGHQDGKVTVPHEDFHQKIRAIRYAFLELGVPDGIIVARTDSLGAGLTKQIAYTTEEGDLGDQYNAFLDCEEVSPEDMKNGDVFLSREGKLLRPKRLPSNLFQFREGTGEDRCVLDGITSLQAGADLLWIETEKPHIGQIGGMVKRIREVIPNAKLVYNNSPSFNWTLNFRQQVFDAWKEEGRDLTNYDRARLMDAEYDETELAAEADARIQTFQADAAREAGIFHHLITLPTYHTAALSTDNLAKRYFGDEGMLGYVKNVQREEIRQGIACVKHQNMAGSDIGDDHKEYFAGEAALKAGGADNTMNQFEAA</sequence>
<evidence type="ECO:0000256" key="5">
    <source>
        <dbReference type="ARBA" id="ARBA00031921"/>
    </source>
</evidence>
<name>Q2NAY9_ERYLH</name>
<dbReference type="PANTHER" id="PTHR21631:SF3">
    <property type="entry name" value="BIFUNCTIONAL GLYOXYLATE CYCLE PROTEIN"/>
    <property type="match status" value="1"/>
</dbReference>
<keyword evidence="10" id="KW-1185">Reference proteome</keyword>
<dbReference type="PANTHER" id="PTHR21631">
    <property type="entry name" value="ISOCITRATE LYASE/MALATE SYNTHASE"/>
    <property type="match status" value="1"/>
</dbReference>
<proteinExistence type="predicted"/>
<gene>
    <name evidence="9" type="ordered locus">ELI_05300</name>
</gene>
<dbReference type="KEGG" id="eli:ELI_05300"/>
<feature type="binding site" evidence="7">
    <location>
        <begin position="379"/>
        <end position="383"/>
    </location>
    <ligand>
        <name>substrate</name>
    </ligand>
</feature>
<dbReference type="Proteomes" id="UP000008808">
    <property type="component" value="Chromosome"/>
</dbReference>
<evidence type="ECO:0000313" key="10">
    <source>
        <dbReference type="Proteomes" id="UP000008808"/>
    </source>
</evidence>
<evidence type="ECO:0000256" key="4">
    <source>
        <dbReference type="ARBA" id="ARBA00031022"/>
    </source>
</evidence>
<dbReference type="GO" id="GO:0046872">
    <property type="term" value="F:metal ion binding"/>
    <property type="evidence" value="ECO:0007669"/>
    <property type="project" value="UniProtKB-KW"/>
</dbReference>
<dbReference type="GO" id="GO:0004451">
    <property type="term" value="F:isocitrate lyase activity"/>
    <property type="evidence" value="ECO:0007669"/>
    <property type="project" value="UniProtKB-EC"/>
</dbReference>
<evidence type="ECO:0000256" key="8">
    <source>
        <dbReference type="PIRSR" id="PIRSR001362-3"/>
    </source>
</evidence>
<evidence type="ECO:0000313" key="9">
    <source>
        <dbReference type="EMBL" id="ABC63152.1"/>
    </source>
</evidence>
<reference evidence="10" key="1">
    <citation type="journal article" date="2009" name="J. Bacteriol.">
        <title>Complete genome sequence of Erythrobacter litoralis HTCC2594.</title>
        <authorList>
            <person name="Oh H.M."/>
            <person name="Giovannoni S.J."/>
            <person name="Ferriera S."/>
            <person name="Johnson J."/>
            <person name="Cho J.C."/>
        </authorList>
    </citation>
    <scope>NUCLEOTIDE SEQUENCE [LARGE SCALE GENOMIC DNA]</scope>
    <source>
        <strain evidence="10">HTCC2594</strain>
    </source>
</reference>
<evidence type="ECO:0000256" key="7">
    <source>
        <dbReference type="PIRSR" id="PIRSR001362-2"/>
    </source>
</evidence>
<evidence type="ECO:0000256" key="6">
    <source>
        <dbReference type="PIRSR" id="PIRSR001362-1"/>
    </source>
</evidence>
<dbReference type="OrthoDB" id="8629576at2"/>
<dbReference type="RefSeq" id="WP_011413988.1">
    <property type="nucleotide sequence ID" value="NC_007722.1"/>
</dbReference>
<dbReference type="InterPro" id="IPR039556">
    <property type="entry name" value="ICL/PEPM"/>
</dbReference>
<dbReference type="AlphaFoldDB" id="Q2NAY9"/>
<feature type="binding site" evidence="7">
    <location>
        <position position="259"/>
    </location>
    <ligand>
        <name>substrate</name>
    </ligand>
</feature>
<protein>
    <recommendedName>
        <fullName evidence="1">Isocitrate lyase</fullName>
    </recommendedName>
    <alternativeName>
        <fullName evidence="4">Isocitrase</fullName>
    </alternativeName>
    <alternativeName>
        <fullName evidence="5">Isocitratase</fullName>
    </alternativeName>
</protein>
<evidence type="ECO:0000256" key="2">
    <source>
        <dbReference type="ARBA" id="ARBA00023239"/>
    </source>
</evidence>
<dbReference type="GO" id="GO:0019752">
    <property type="term" value="P:carboxylic acid metabolic process"/>
    <property type="evidence" value="ECO:0007669"/>
    <property type="project" value="InterPro"/>
</dbReference>